<dbReference type="GO" id="GO:0042981">
    <property type="term" value="P:regulation of apoptotic process"/>
    <property type="evidence" value="ECO:0007669"/>
    <property type="project" value="InterPro"/>
</dbReference>
<evidence type="ECO:0000259" key="1">
    <source>
        <dbReference type="PROSITE" id="PS50168"/>
    </source>
</evidence>
<accession>A0A9N9RKT7</accession>
<sequence length="614" mass="70885">MSILTIKSSMELNSWKEKLHDVTGKLVNEPVKEILSSIKDFDSSSVNEDEYFRVLATKMNDLSGLKLHFDDLEVIDLITNVMMISSNNSLTCIKFAKINFKLFYSNSELTKSTVFLENFIKSLCLLIVESIAKTSQNESRKFAKVQLCIIIELQHLFTPDDFRGNQYIERLFIKLINEDISELEEQFTTILSKQLENSKFCQDMFIIEQEESYNDFLRYCLLILQQVGSQDVTEKEANFVCLLISSLAKHIDILDNDTEIFDYLLIELTNLIVKLNISNQNFEIIELQLIEGIIGNDYSLSVMTFLIMCQFVLSIGSTEAIKSYFVLFQDLLLHMWNPVLQFCELRQVYIGELLKIMYNTEKSIVKMLIKPSLMTFFNDSDDKKSEDFTSSFLKLKFDPTSKNYYNLISSSLIPSEKSSKELISLIQVIGSSDWKVFSSLVINIIDLIATTKDHEKKMLYLLKFNPLKAMKKLGNGLPIQIAHKLLEMCLTFMSKTNGCNGLKNYIKTTLDMLLERDVSLRRLYLNLRMSKTVMIKEEETLISNIEDMLKASNTVSLKHLCKEKIIGHKEESCHLENLEKMLIYSKWLSNQNNLTPRESEIIDQIVANLKKVST</sequence>
<keyword evidence="3" id="KW-1185">Reference proteome</keyword>
<dbReference type="AlphaFoldDB" id="A0A9N9RKT7"/>
<reference evidence="2" key="1">
    <citation type="submission" date="2022-01" db="EMBL/GenBank/DDBJ databases">
        <authorList>
            <person name="King R."/>
        </authorList>
    </citation>
    <scope>NUCLEOTIDE SEQUENCE</scope>
</reference>
<name>A0A9N9RKT7_9DIPT</name>
<evidence type="ECO:0000313" key="3">
    <source>
        <dbReference type="Proteomes" id="UP001153620"/>
    </source>
</evidence>
<dbReference type="OrthoDB" id="10601484at2759"/>
<proteinExistence type="predicted"/>
<reference evidence="2" key="2">
    <citation type="submission" date="2022-10" db="EMBL/GenBank/DDBJ databases">
        <authorList>
            <consortium name="ENA_rothamsted_submissions"/>
            <consortium name="culmorum"/>
            <person name="King R."/>
        </authorList>
    </citation>
    <scope>NUCLEOTIDE SEQUENCE</scope>
</reference>
<gene>
    <name evidence="2" type="ORF">CHIRRI_LOCUS1588</name>
</gene>
<dbReference type="InterPro" id="IPR001875">
    <property type="entry name" value="DED_dom"/>
</dbReference>
<protein>
    <recommendedName>
        <fullName evidence="1">DED domain-containing protein</fullName>
    </recommendedName>
</protein>
<organism evidence="2 3">
    <name type="scientific">Chironomus riparius</name>
    <dbReference type="NCBI Taxonomy" id="315576"/>
    <lineage>
        <taxon>Eukaryota</taxon>
        <taxon>Metazoa</taxon>
        <taxon>Ecdysozoa</taxon>
        <taxon>Arthropoda</taxon>
        <taxon>Hexapoda</taxon>
        <taxon>Insecta</taxon>
        <taxon>Pterygota</taxon>
        <taxon>Neoptera</taxon>
        <taxon>Endopterygota</taxon>
        <taxon>Diptera</taxon>
        <taxon>Nematocera</taxon>
        <taxon>Chironomoidea</taxon>
        <taxon>Chironomidae</taxon>
        <taxon>Chironominae</taxon>
        <taxon>Chironomus</taxon>
    </lineage>
</organism>
<dbReference type="Proteomes" id="UP001153620">
    <property type="component" value="Chromosome 1"/>
</dbReference>
<dbReference type="EMBL" id="OU895877">
    <property type="protein sequence ID" value="CAG9798606.1"/>
    <property type="molecule type" value="Genomic_DNA"/>
</dbReference>
<feature type="domain" description="DED" evidence="1">
    <location>
        <begin position="537"/>
        <end position="614"/>
    </location>
</feature>
<dbReference type="PROSITE" id="PS50168">
    <property type="entry name" value="DED"/>
    <property type="match status" value="1"/>
</dbReference>
<evidence type="ECO:0000313" key="2">
    <source>
        <dbReference type="EMBL" id="CAG9798606.1"/>
    </source>
</evidence>